<dbReference type="Pfam" id="PF02085">
    <property type="entry name" value="Cytochrom_CIII"/>
    <property type="match status" value="1"/>
</dbReference>
<feature type="binding site" description="axial binding residue" evidence="6">
    <location>
        <position position="142"/>
    </location>
    <ligand>
        <name>heme c</name>
        <dbReference type="ChEBI" id="CHEBI:61717"/>
        <label>1</label>
    </ligand>
    <ligandPart>
        <name>Fe</name>
        <dbReference type="ChEBI" id="CHEBI:18248"/>
    </ligandPart>
</feature>
<feature type="binding site" description="axial binding residue" evidence="6">
    <location>
        <position position="154"/>
    </location>
    <ligand>
        <name>heme c</name>
        <dbReference type="ChEBI" id="CHEBI:61717"/>
        <label>1</label>
    </ligand>
    <ligandPart>
        <name>Fe</name>
        <dbReference type="ChEBI" id="CHEBI:18248"/>
    </ligandPart>
</feature>
<evidence type="ECO:0000256" key="3">
    <source>
        <dbReference type="ARBA" id="ARBA00022723"/>
    </source>
</evidence>
<sequence length="237" mass="26773">MNSESKGLNIIFLIILISILFLSYYSISLHDTEKHNKISKKAQTKVYIDEKDKTKAVEDQLIVKKSLTSHSEPVNVPSEEKTVQSLEIKIKEQSIQEKTDSETIKPEIVESGTESNIDIISMNNPLYEKHTKGIVQFTHKQHVEKYLIACGSCHHDETGNPLDLKATDIPQGCIDCHPGTKKIKGEKLDKKEKIARYHFEALHANCIGCHRDYNKEKGDPKGKEPAPVSCTKCHPKQ</sequence>
<evidence type="ECO:0000256" key="2">
    <source>
        <dbReference type="ARBA" id="ARBA00022617"/>
    </source>
</evidence>
<keyword evidence="4" id="KW-0249">Electron transport</keyword>
<feature type="binding site" description="axial binding residue" evidence="6">
    <location>
        <position position="230"/>
    </location>
    <ligand>
        <name>heme c</name>
        <dbReference type="ChEBI" id="CHEBI:61717"/>
        <label>1</label>
    </ligand>
    <ligandPart>
        <name>Fe</name>
        <dbReference type="ChEBI" id="CHEBI:18248"/>
    </ligandPart>
</feature>
<feature type="binding site" description="axial binding residue" evidence="6">
    <location>
        <position position="177"/>
    </location>
    <ligand>
        <name>heme c</name>
        <dbReference type="ChEBI" id="CHEBI:61717"/>
        <label>1</label>
    </ligand>
    <ligandPart>
        <name>Fe</name>
        <dbReference type="ChEBI" id="CHEBI:18248"/>
    </ligandPart>
</feature>
<reference evidence="10 11" key="1">
    <citation type="journal article" date="2013" name="Environ. Microbiol.">
        <title>Complete genome, catabolic sub-proteomes and key-metabolites of Desulfobacula toluolica Tol2, a marine, aromatic compound-degrading, sulfate-reducing bacterium.</title>
        <authorList>
            <person name="Wohlbrand L."/>
            <person name="Jacob J.H."/>
            <person name="Kube M."/>
            <person name="Mussmann M."/>
            <person name="Jarling R."/>
            <person name="Beck A."/>
            <person name="Amann R."/>
            <person name="Wilkes H."/>
            <person name="Reinhardt R."/>
            <person name="Rabus R."/>
        </authorList>
    </citation>
    <scope>NUCLEOTIDE SEQUENCE [LARGE SCALE GENOMIC DNA]</scope>
    <source>
        <strain evidence="11">DSM 7467 / Tol2</strain>
    </source>
</reference>
<feature type="region of interest" description="Disordered" evidence="7">
    <location>
        <begin position="216"/>
        <end position="237"/>
    </location>
</feature>
<keyword evidence="8" id="KW-1133">Transmembrane helix</keyword>
<dbReference type="GO" id="GO:0009055">
    <property type="term" value="F:electron transfer activity"/>
    <property type="evidence" value="ECO:0007669"/>
    <property type="project" value="InterPro"/>
</dbReference>
<keyword evidence="8" id="KW-0472">Membrane</keyword>
<dbReference type="InterPro" id="IPR036280">
    <property type="entry name" value="Multihaem_cyt_sf"/>
</dbReference>
<keyword evidence="2 6" id="KW-0349">Heme</keyword>
<feature type="binding site" description="axial binding residue" evidence="6">
    <location>
        <position position="153"/>
    </location>
    <ligand>
        <name>heme c</name>
        <dbReference type="ChEBI" id="CHEBI:61717"/>
        <label>1</label>
    </ligand>
    <ligandPart>
        <name>Fe</name>
        <dbReference type="ChEBI" id="CHEBI:18248"/>
    </ligandPart>
</feature>
<evidence type="ECO:0000256" key="6">
    <source>
        <dbReference type="PIRSR" id="PIRSR602322-1"/>
    </source>
</evidence>
<feature type="binding site" description="axial binding residue" evidence="6">
    <location>
        <position position="176"/>
    </location>
    <ligand>
        <name>heme c</name>
        <dbReference type="ChEBI" id="CHEBI:61717"/>
        <label>1</label>
    </ligand>
    <ligandPart>
        <name>Fe</name>
        <dbReference type="ChEBI" id="CHEBI:18248"/>
    </ligandPart>
</feature>
<evidence type="ECO:0000256" key="7">
    <source>
        <dbReference type="SAM" id="MobiDB-lite"/>
    </source>
</evidence>
<feature type="binding site" description="axial binding residue" evidence="6">
    <location>
        <position position="206"/>
    </location>
    <ligand>
        <name>heme c</name>
        <dbReference type="ChEBI" id="CHEBI:61717"/>
        <label>1</label>
    </ligand>
    <ligandPart>
        <name>Fe</name>
        <dbReference type="ChEBI" id="CHEBI:18248"/>
    </ligandPart>
</feature>
<dbReference type="EMBL" id="FO203503">
    <property type="protein sequence ID" value="CCK80994.1"/>
    <property type="molecule type" value="Genomic_DNA"/>
</dbReference>
<keyword evidence="5 6" id="KW-0408">Iron</keyword>
<feature type="binding site" description="axial binding residue" evidence="6">
    <location>
        <position position="155"/>
    </location>
    <ligand>
        <name>heme c</name>
        <dbReference type="ChEBI" id="CHEBI:61717"/>
        <label>1</label>
    </ligand>
    <ligandPart>
        <name>Fe</name>
        <dbReference type="ChEBI" id="CHEBI:18248"/>
    </ligandPart>
</feature>
<feature type="binding site" description="axial binding residue" evidence="6">
    <location>
        <position position="139"/>
    </location>
    <ligand>
        <name>heme c</name>
        <dbReference type="ChEBI" id="CHEBI:61717"/>
        <label>1</label>
    </ligand>
    <ligandPart>
        <name>Fe</name>
        <dbReference type="ChEBI" id="CHEBI:18248"/>
    </ligandPart>
</feature>
<keyword evidence="11" id="KW-1185">Reference proteome</keyword>
<evidence type="ECO:0000313" key="11">
    <source>
        <dbReference type="Proteomes" id="UP000007347"/>
    </source>
</evidence>
<dbReference type="RefSeq" id="WP_014958205.1">
    <property type="nucleotide sequence ID" value="NC_018645.1"/>
</dbReference>
<evidence type="ECO:0000256" key="8">
    <source>
        <dbReference type="SAM" id="Phobius"/>
    </source>
</evidence>
<dbReference type="KEGG" id="dto:TOL2_C28340"/>
<feature type="transmembrane region" description="Helical" evidence="8">
    <location>
        <begin position="7"/>
        <end position="27"/>
    </location>
</feature>
<dbReference type="STRING" id="651182.TOL2_C28340"/>
<dbReference type="Gene3D" id="3.90.10.10">
    <property type="entry name" value="Cytochrome C3"/>
    <property type="match status" value="1"/>
</dbReference>
<dbReference type="InterPro" id="IPR002322">
    <property type="entry name" value="Cyt_c_III"/>
</dbReference>
<gene>
    <name evidence="10" type="ordered locus">TOL2_C28340</name>
</gene>
<keyword evidence="1" id="KW-0813">Transport</keyword>
<feature type="domain" description="Class III cytochrome C" evidence="9">
    <location>
        <begin position="129"/>
        <end position="234"/>
    </location>
</feature>
<protein>
    <submittedName>
        <fullName evidence="10">Predicted cyctchrome c, class III family protein</fullName>
    </submittedName>
</protein>
<dbReference type="CDD" id="cd08168">
    <property type="entry name" value="Cytochrom_C3"/>
    <property type="match status" value="1"/>
</dbReference>
<keyword evidence="3 6" id="KW-0479">Metal-binding</keyword>
<dbReference type="HOGENOM" id="CLU_1169194_0_0_7"/>
<evidence type="ECO:0000313" key="10">
    <source>
        <dbReference type="EMBL" id="CCK80994.1"/>
    </source>
</evidence>
<evidence type="ECO:0000256" key="1">
    <source>
        <dbReference type="ARBA" id="ARBA00022448"/>
    </source>
</evidence>
<comment type="cofactor">
    <cofactor evidence="6">
        <name>heme c</name>
        <dbReference type="ChEBI" id="CHEBI:61717"/>
    </cofactor>
    <text evidence="6">Binds 4 heme c groups covalently per monomer.</text>
</comment>
<feature type="binding site" description="axial binding residue" evidence="6">
    <location>
        <position position="233"/>
    </location>
    <ligand>
        <name>heme c</name>
        <dbReference type="ChEBI" id="CHEBI:61717"/>
        <label>1</label>
    </ligand>
    <ligandPart>
        <name>Fe</name>
        <dbReference type="ChEBI" id="CHEBI:18248"/>
    </ligandPart>
</feature>
<evidence type="ECO:0000256" key="5">
    <source>
        <dbReference type="ARBA" id="ARBA00023004"/>
    </source>
</evidence>
<dbReference type="SUPFAM" id="SSF48695">
    <property type="entry name" value="Multiheme cytochromes"/>
    <property type="match status" value="1"/>
</dbReference>
<dbReference type="AlphaFoldDB" id="K0NAD9"/>
<feature type="binding site" description="axial binding residue" evidence="6">
    <location>
        <position position="210"/>
    </location>
    <ligand>
        <name>heme c</name>
        <dbReference type="ChEBI" id="CHEBI:61717"/>
        <label>1</label>
    </ligand>
    <ligandPart>
        <name>Fe</name>
        <dbReference type="ChEBI" id="CHEBI:18248"/>
    </ligandPart>
</feature>
<organism evidence="10 11">
    <name type="scientific">Desulfobacula toluolica (strain DSM 7467 / Tol2)</name>
    <dbReference type="NCBI Taxonomy" id="651182"/>
    <lineage>
        <taxon>Bacteria</taxon>
        <taxon>Pseudomonadati</taxon>
        <taxon>Thermodesulfobacteriota</taxon>
        <taxon>Desulfobacteria</taxon>
        <taxon>Desulfobacterales</taxon>
        <taxon>Desulfobacteraceae</taxon>
        <taxon>Desulfobacula</taxon>
    </lineage>
</organism>
<feature type="binding site" description="axial binding residue" evidence="6">
    <location>
        <position position="209"/>
    </location>
    <ligand>
        <name>heme c</name>
        <dbReference type="ChEBI" id="CHEBI:61717"/>
        <label>1</label>
    </ligand>
    <ligandPart>
        <name>Fe</name>
        <dbReference type="ChEBI" id="CHEBI:18248"/>
    </ligandPart>
</feature>
<evidence type="ECO:0000259" key="9">
    <source>
        <dbReference type="Pfam" id="PF02085"/>
    </source>
</evidence>
<keyword evidence="8" id="KW-0812">Transmembrane</keyword>
<dbReference type="GO" id="GO:0020037">
    <property type="term" value="F:heme binding"/>
    <property type="evidence" value="ECO:0007669"/>
    <property type="project" value="InterPro"/>
</dbReference>
<feature type="binding site" description="axial binding residue" evidence="6">
    <location>
        <position position="234"/>
    </location>
    <ligand>
        <name>heme c</name>
        <dbReference type="ChEBI" id="CHEBI:61717"/>
        <label>1</label>
    </ligand>
    <ligandPart>
        <name>Fe</name>
        <dbReference type="ChEBI" id="CHEBI:18248"/>
    </ligandPart>
</feature>
<proteinExistence type="predicted"/>
<accession>K0NAD9</accession>
<dbReference type="Proteomes" id="UP000007347">
    <property type="component" value="Chromosome"/>
</dbReference>
<dbReference type="PATRIC" id="fig|651182.5.peg.3363"/>
<dbReference type="PRINTS" id="PR00609">
    <property type="entry name" value="CYTOCHROMEC3"/>
</dbReference>
<dbReference type="InterPro" id="IPR020942">
    <property type="entry name" value="Cyt_c_III_dom"/>
</dbReference>
<dbReference type="GO" id="GO:0046872">
    <property type="term" value="F:metal ion binding"/>
    <property type="evidence" value="ECO:0007669"/>
    <property type="project" value="UniProtKB-KW"/>
</dbReference>
<feature type="binding site" description="axial binding residue" evidence="6">
    <location>
        <position position="150"/>
    </location>
    <ligand>
        <name>heme c</name>
        <dbReference type="ChEBI" id="CHEBI:61717"/>
        <label>1</label>
    </ligand>
    <ligandPart>
        <name>Fe</name>
        <dbReference type="ChEBI" id="CHEBI:18248"/>
    </ligandPart>
</feature>
<evidence type="ECO:0000256" key="4">
    <source>
        <dbReference type="ARBA" id="ARBA00022982"/>
    </source>
</evidence>
<name>K0NAD9_DESTT</name>